<protein>
    <submittedName>
        <fullName evidence="1">Transcription regulator PAB1642, putative</fullName>
    </submittedName>
</protein>
<dbReference type="EMBL" id="DS027056">
    <property type="protein sequence ID" value="EAW09767.1"/>
    <property type="molecule type" value="Genomic_DNA"/>
</dbReference>
<dbReference type="RefSeq" id="XP_001271193.1">
    <property type="nucleotide sequence ID" value="XM_001271192.1"/>
</dbReference>
<dbReference type="AlphaFoldDB" id="A1CKU3"/>
<dbReference type="OrthoDB" id="37730at2759"/>
<dbReference type="Proteomes" id="UP000006701">
    <property type="component" value="Unassembled WGS sequence"/>
</dbReference>
<dbReference type="Gene3D" id="1.20.910.10">
    <property type="entry name" value="Heme oxygenase-like"/>
    <property type="match status" value="1"/>
</dbReference>
<sequence>MTTPLTTHLLNISTCPLSKATTHPFLQQAGRGQLSKPLLSQWLGQDRLYAQSYIRFIGLLLAKIRLPAHNPDSSQPHAATAAHRAVDVLIDALVNIRTELRFFESVADEYALDLTSLPVVTEEQEESGDPGADAGGACVRAQPGVEEAFFGPTRITQAYVDMFMSAGGAGVSVLEGMVVLWATEVCYLQAWRYAASFGAAGGAGAGTRPEDDADGGALRRRFIPNWTSAEFEAFVTRIGDVVDDLAAEVKGAEEREALLGRCVQWWRQVLWLEERFWPVVKMD</sequence>
<dbReference type="PANTHER" id="PTHR41813:SF2">
    <property type="entry name" value="REGULATOR PAB1642, PUTATIVE (AFU_ORTHOLOGUE AFUA_3G11955)-RELATED"/>
    <property type="match status" value="1"/>
</dbReference>
<dbReference type="CDD" id="cd19357">
    <property type="entry name" value="TenA_E_At3g16990-like"/>
    <property type="match status" value="1"/>
</dbReference>
<dbReference type="PANTHER" id="PTHR41813">
    <property type="entry name" value="REGULATOR PAB1642, PUTATIVE (AFU_ORTHOLOGUE AFUA_3G11955)-RELATED"/>
    <property type="match status" value="1"/>
</dbReference>
<accession>A1CKU3</accession>
<name>A1CKU3_ASPCL</name>
<dbReference type="SUPFAM" id="SSF48613">
    <property type="entry name" value="Heme oxygenase-like"/>
    <property type="match status" value="1"/>
</dbReference>
<evidence type="ECO:0000313" key="1">
    <source>
        <dbReference type="EMBL" id="EAW09767.1"/>
    </source>
</evidence>
<dbReference type="InterPro" id="IPR016084">
    <property type="entry name" value="Haem_Oase-like_multi-hlx"/>
</dbReference>
<dbReference type="GeneID" id="4703392"/>
<dbReference type="KEGG" id="act:ACLA_039830"/>
<dbReference type="VEuPathDB" id="FungiDB:ACLA_039830"/>
<dbReference type="eggNOG" id="ENOG502QQ9D">
    <property type="taxonomic scope" value="Eukaryota"/>
</dbReference>
<gene>
    <name evidence="1" type="ORF">ACLA_039830</name>
</gene>
<dbReference type="HOGENOM" id="CLU_055855_0_1_1"/>
<evidence type="ECO:0000313" key="2">
    <source>
        <dbReference type="Proteomes" id="UP000006701"/>
    </source>
</evidence>
<reference evidence="1 2" key="1">
    <citation type="journal article" date="2008" name="PLoS Genet.">
        <title>Genomic islands in the pathogenic filamentous fungus Aspergillus fumigatus.</title>
        <authorList>
            <person name="Fedorova N.D."/>
            <person name="Khaldi N."/>
            <person name="Joardar V.S."/>
            <person name="Maiti R."/>
            <person name="Amedeo P."/>
            <person name="Anderson M.J."/>
            <person name="Crabtree J."/>
            <person name="Silva J.C."/>
            <person name="Badger J.H."/>
            <person name="Albarraq A."/>
            <person name="Angiuoli S."/>
            <person name="Bussey H."/>
            <person name="Bowyer P."/>
            <person name="Cotty P.J."/>
            <person name="Dyer P.S."/>
            <person name="Egan A."/>
            <person name="Galens K."/>
            <person name="Fraser-Liggett C.M."/>
            <person name="Haas B.J."/>
            <person name="Inman J.M."/>
            <person name="Kent R."/>
            <person name="Lemieux S."/>
            <person name="Malavazi I."/>
            <person name="Orvis J."/>
            <person name="Roemer T."/>
            <person name="Ronning C.M."/>
            <person name="Sundaram J.P."/>
            <person name="Sutton G."/>
            <person name="Turner G."/>
            <person name="Venter J.C."/>
            <person name="White O.R."/>
            <person name="Whitty B.R."/>
            <person name="Youngman P."/>
            <person name="Wolfe K.H."/>
            <person name="Goldman G.H."/>
            <person name="Wortman J.R."/>
            <person name="Jiang B."/>
            <person name="Denning D.W."/>
            <person name="Nierman W.C."/>
        </authorList>
    </citation>
    <scope>NUCLEOTIDE SEQUENCE [LARGE SCALE GENOMIC DNA]</scope>
    <source>
        <strain evidence="2">ATCC 1007 / CBS 513.65 / DSM 816 / NCTC 3887 / NRRL 1</strain>
    </source>
</reference>
<dbReference type="InterPro" id="IPR053261">
    <property type="entry name" value="Polyketide-peptide_reg"/>
</dbReference>
<dbReference type="OMA" id="IPNWTSE"/>
<organism evidence="1 2">
    <name type="scientific">Aspergillus clavatus (strain ATCC 1007 / CBS 513.65 / DSM 816 / NCTC 3887 / NRRL 1 / QM 1276 / 107)</name>
    <dbReference type="NCBI Taxonomy" id="344612"/>
    <lineage>
        <taxon>Eukaryota</taxon>
        <taxon>Fungi</taxon>
        <taxon>Dikarya</taxon>
        <taxon>Ascomycota</taxon>
        <taxon>Pezizomycotina</taxon>
        <taxon>Eurotiomycetes</taxon>
        <taxon>Eurotiomycetidae</taxon>
        <taxon>Eurotiales</taxon>
        <taxon>Aspergillaceae</taxon>
        <taxon>Aspergillus</taxon>
        <taxon>Aspergillus subgen. Fumigati</taxon>
    </lineage>
</organism>
<keyword evidence="2" id="KW-1185">Reference proteome</keyword>
<proteinExistence type="predicted"/>